<feature type="region of interest" description="Disordered" evidence="1">
    <location>
        <begin position="148"/>
        <end position="172"/>
    </location>
</feature>
<feature type="region of interest" description="Disordered" evidence="1">
    <location>
        <begin position="103"/>
        <end position="125"/>
    </location>
</feature>
<evidence type="ECO:0000313" key="3">
    <source>
        <dbReference type="Proteomes" id="UP000263094"/>
    </source>
</evidence>
<name>A0A372M742_9ACTN</name>
<dbReference type="Proteomes" id="UP000263094">
    <property type="component" value="Unassembled WGS sequence"/>
</dbReference>
<organism evidence="2 3">
    <name type="scientific">Streptomyces triticagri</name>
    <dbReference type="NCBI Taxonomy" id="2293568"/>
    <lineage>
        <taxon>Bacteria</taxon>
        <taxon>Bacillati</taxon>
        <taxon>Actinomycetota</taxon>
        <taxon>Actinomycetes</taxon>
        <taxon>Kitasatosporales</taxon>
        <taxon>Streptomycetaceae</taxon>
        <taxon>Streptomyces</taxon>
    </lineage>
</organism>
<sequence length="172" mass="17006">MERVMNSATARPGTALAVLGVIGGSEGAADGFLAAMRLSCRGVRTVNLGTGVSLERAATVLARRPDAQALLLVAGAPGPALVRGLVDLPWLLATGGLNRPVIVGGSPGSGGTEGSRSGDPGATTAGRLLGLGVTQVLPDLADAAQLLLSRAGPPGAAPSGEKPDDRYSHTRG</sequence>
<evidence type="ECO:0000256" key="1">
    <source>
        <dbReference type="SAM" id="MobiDB-lite"/>
    </source>
</evidence>
<feature type="compositionally biased region" description="Basic and acidic residues" evidence="1">
    <location>
        <begin position="161"/>
        <end position="172"/>
    </location>
</feature>
<feature type="compositionally biased region" description="Low complexity" evidence="1">
    <location>
        <begin position="114"/>
        <end position="125"/>
    </location>
</feature>
<dbReference type="AlphaFoldDB" id="A0A372M742"/>
<keyword evidence="3" id="KW-1185">Reference proteome</keyword>
<dbReference type="EMBL" id="QUAK01000056">
    <property type="protein sequence ID" value="RFU86764.1"/>
    <property type="molecule type" value="Genomic_DNA"/>
</dbReference>
<evidence type="ECO:0000313" key="2">
    <source>
        <dbReference type="EMBL" id="RFU86764.1"/>
    </source>
</evidence>
<comment type="caution">
    <text evidence="2">The sequence shown here is derived from an EMBL/GenBank/DDBJ whole genome shotgun (WGS) entry which is preliminary data.</text>
</comment>
<proteinExistence type="predicted"/>
<accession>A0A372M742</accession>
<reference evidence="2 3" key="1">
    <citation type="submission" date="2018-08" db="EMBL/GenBank/DDBJ databases">
        <title>Isolation, diversity and antifungal activity of Actinobacteria from wheat.</title>
        <authorList>
            <person name="Han C."/>
        </authorList>
    </citation>
    <scope>NUCLEOTIDE SEQUENCE [LARGE SCALE GENOMIC DNA]</scope>
    <source>
        <strain evidence="2 3">NEAU-YY421</strain>
    </source>
</reference>
<protein>
    <submittedName>
        <fullName evidence="2">Uncharacterized protein</fullName>
    </submittedName>
</protein>
<gene>
    <name evidence="2" type="ORF">DY218_10340</name>
</gene>